<comment type="caution">
    <text evidence="1">The sequence shown here is derived from an EMBL/GenBank/DDBJ whole genome shotgun (WGS) entry which is preliminary data.</text>
</comment>
<proteinExistence type="predicted"/>
<sequence length="229" mass="25785">MTIPNKLQITSNWSTLEDKPLTRDSLAELFANGIPCVRHEGFLSPGECERMGHYDPDLIFPLLSSVGITQFDCAQDMEKYFSLVDPARSLQDRFIREVGVDIIARVKDVLHEASGLPVRLARQDDKEYFAGILRVVEGNFIAPHADFGPFNDENLEIGKVVSQITWNVLLKSVPGGETLVHDRPWQGASDDKKYQKERPRYAYSPKVFEGSISKVIAPVEGDLTFFNSR</sequence>
<reference evidence="1" key="1">
    <citation type="submission" date="2017-09" db="EMBL/GenBank/DDBJ databases">
        <title>Polyketide synthases of a Diaporthe helianthi virulent isolate.</title>
        <authorList>
            <person name="Baroncelli R."/>
        </authorList>
    </citation>
    <scope>NUCLEOTIDE SEQUENCE [LARGE SCALE GENOMIC DNA]</scope>
    <source>
        <strain evidence="1">7/96</strain>
    </source>
</reference>
<evidence type="ECO:0008006" key="3">
    <source>
        <dbReference type="Google" id="ProtNLM"/>
    </source>
</evidence>
<organism evidence="1 2">
    <name type="scientific">Diaporthe helianthi</name>
    <dbReference type="NCBI Taxonomy" id="158607"/>
    <lineage>
        <taxon>Eukaryota</taxon>
        <taxon>Fungi</taxon>
        <taxon>Dikarya</taxon>
        <taxon>Ascomycota</taxon>
        <taxon>Pezizomycotina</taxon>
        <taxon>Sordariomycetes</taxon>
        <taxon>Sordariomycetidae</taxon>
        <taxon>Diaporthales</taxon>
        <taxon>Diaporthaceae</taxon>
        <taxon>Diaporthe</taxon>
    </lineage>
</organism>
<dbReference type="AlphaFoldDB" id="A0A2P5HX32"/>
<keyword evidence="2" id="KW-1185">Reference proteome</keyword>
<evidence type="ECO:0000313" key="2">
    <source>
        <dbReference type="Proteomes" id="UP000094444"/>
    </source>
</evidence>
<dbReference type="EMBL" id="MAVT02000575">
    <property type="protein sequence ID" value="POS74796.1"/>
    <property type="molecule type" value="Genomic_DNA"/>
</dbReference>
<dbReference type="InParanoid" id="A0A2P5HX32"/>
<protein>
    <recommendedName>
        <fullName evidence="3">Phytanoyl-CoA dioxygenase</fullName>
    </recommendedName>
</protein>
<name>A0A2P5HX32_DIAHE</name>
<dbReference type="Proteomes" id="UP000094444">
    <property type="component" value="Unassembled WGS sequence"/>
</dbReference>
<accession>A0A2P5HX32</accession>
<evidence type="ECO:0000313" key="1">
    <source>
        <dbReference type="EMBL" id="POS74796.1"/>
    </source>
</evidence>
<dbReference type="OrthoDB" id="5282017at2759"/>
<gene>
    <name evidence="1" type="ORF">DHEL01_v206810</name>
</gene>